<evidence type="ECO:0000313" key="11">
    <source>
        <dbReference type="EMBL" id="CAF9924001.1"/>
    </source>
</evidence>
<evidence type="ECO:0000256" key="6">
    <source>
        <dbReference type="ARBA" id="ARBA00022723"/>
    </source>
</evidence>
<keyword evidence="12" id="KW-1185">Reference proteome</keyword>
<evidence type="ECO:0000256" key="7">
    <source>
        <dbReference type="ARBA" id="ARBA00023002"/>
    </source>
</evidence>
<dbReference type="EMBL" id="CAJPDS010000034">
    <property type="protein sequence ID" value="CAF9924001.1"/>
    <property type="molecule type" value="Genomic_DNA"/>
</dbReference>
<dbReference type="Proteomes" id="UP000664521">
    <property type="component" value="Unassembled WGS sequence"/>
</dbReference>
<keyword evidence="6" id="KW-0479">Metal-binding</keyword>
<dbReference type="InterPro" id="IPR024712">
    <property type="entry name" value="Catalase_clade2"/>
</dbReference>
<evidence type="ECO:0000256" key="9">
    <source>
        <dbReference type="ARBA" id="ARBA00023324"/>
    </source>
</evidence>
<gene>
    <name evidence="11" type="ORF">HETSPECPRED_005488</name>
</gene>
<dbReference type="GO" id="GO:0006979">
    <property type="term" value="P:response to oxidative stress"/>
    <property type="evidence" value="ECO:0007669"/>
    <property type="project" value="InterPro"/>
</dbReference>
<evidence type="ECO:0000256" key="3">
    <source>
        <dbReference type="ARBA" id="ARBA00012314"/>
    </source>
</evidence>
<evidence type="ECO:0000256" key="8">
    <source>
        <dbReference type="ARBA" id="ARBA00023004"/>
    </source>
</evidence>
<dbReference type="InterPro" id="IPR018028">
    <property type="entry name" value="Catalase"/>
</dbReference>
<dbReference type="GO" id="GO:0042744">
    <property type="term" value="P:hydrogen peroxide catabolic process"/>
    <property type="evidence" value="ECO:0007669"/>
    <property type="project" value="UniProtKB-KW"/>
</dbReference>
<dbReference type="EC" id="1.11.1.6" evidence="3"/>
<evidence type="ECO:0000259" key="10">
    <source>
        <dbReference type="SMART" id="SM01060"/>
    </source>
</evidence>
<dbReference type="PANTHER" id="PTHR42821:SF1">
    <property type="entry name" value="CATALASE-B"/>
    <property type="match status" value="1"/>
</dbReference>
<proteinExistence type="inferred from homology"/>
<dbReference type="GO" id="GO:0020037">
    <property type="term" value="F:heme binding"/>
    <property type="evidence" value="ECO:0007669"/>
    <property type="project" value="InterPro"/>
</dbReference>
<dbReference type="InterPro" id="IPR020835">
    <property type="entry name" value="Catalase_sf"/>
</dbReference>
<comment type="cofactor">
    <cofactor evidence="1">
        <name>heme</name>
        <dbReference type="ChEBI" id="CHEBI:30413"/>
    </cofactor>
</comment>
<evidence type="ECO:0000256" key="5">
    <source>
        <dbReference type="ARBA" id="ARBA00022617"/>
    </source>
</evidence>
<dbReference type="SUPFAM" id="SSF56634">
    <property type="entry name" value="Heme-dependent catalase-like"/>
    <property type="match status" value="1"/>
</dbReference>
<reference evidence="11" key="1">
    <citation type="submission" date="2021-03" db="EMBL/GenBank/DDBJ databases">
        <authorList>
            <person name="Tagirdzhanova G."/>
        </authorList>
    </citation>
    <scope>NUCLEOTIDE SEQUENCE</scope>
</reference>
<accession>A0A8H3FG81</accession>
<keyword evidence="9" id="KW-0376">Hydrogen peroxide</keyword>
<dbReference type="Pfam" id="PF00199">
    <property type="entry name" value="Catalase"/>
    <property type="match status" value="1"/>
</dbReference>
<evidence type="ECO:0000256" key="4">
    <source>
        <dbReference type="ARBA" id="ARBA00022559"/>
    </source>
</evidence>
<name>A0A8H3FG81_9LECA</name>
<dbReference type="PROSITE" id="PS51402">
    <property type="entry name" value="CATALASE_3"/>
    <property type="match status" value="1"/>
</dbReference>
<dbReference type="GO" id="GO:0046872">
    <property type="term" value="F:metal ion binding"/>
    <property type="evidence" value="ECO:0007669"/>
    <property type="project" value="UniProtKB-KW"/>
</dbReference>
<feature type="domain" description="Catalase core" evidence="10">
    <location>
        <begin position="35"/>
        <end position="214"/>
    </location>
</feature>
<dbReference type="GO" id="GO:0004096">
    <property type="term" value="F:catalase activity"/>
    <property type="evidence" value="ECO:0007669"/>
    <property type="project" value="UniProtKB-EC"/>
</dbReference>
<keyword evidence="4" id="KW-0575">Peroxidase</keyword>
<sequence length="215" mass="23825">MASVVANGLQKAIHWNDVACNNLKLAEMERDTMNSEDTNARMAIDTGQASSGTATDGKESVSCLYLFYVLLNPLKIHRFDHERISKRVNHARGAGAFGTFKLYESASDVSKACVRIDASRTRPIFSRFSTALGSRGNANTVRDARGFAVKLYTEEENWDIVDNNIPVFIQDTIKFSDIIHAGKPEPDTQISQAQTAHNNFGDLKYLHSEAAHTLM</sequence>
<keyword evidence="5" id="KW-0349">Heme</keyword>
<keyword evidence="8" id="KW-0408">Iron</keyword>
<organism evidence="11 12">
    <name type="scientific">Heterodermia speciosa</name>
    <dbReference type="NCBI Taxonomy" id="116794"/>
    <lineage>
        <taxon>Eukaryota</taxon>
        <taxon>Fungi</taxon>
        <taxon>Dikarya</taxon>
        <taxon>Ascomycota</taxon>
        <taxon>Pezizomycotina</taxon>
        <taxon>Lecanoromycetes</taxon>
        <taxon>OSLEUM clade</taxon>
        <taxon>Lecanoromycetidae</taxon>
        <taxon>Caliciales</taxon>
        <taxon>Physciaceae</taxon>
        <taxon>Heterodermia</taxon>
    </lineage>
</organism>
<dbReference type="OrthoDB" id="6880011at2759"/>
<evidence type="ECO:0000256" key="2">
    <source>
        <dbReference type="ARBA" id="ARBA00005329"/>
    </source>
</evidence>
<evidence type="ECO:0000313" key="12">
    <source>
        <dbReference type="Proteomes" id="UP000664521"/>
    </source>
</evidence>
<protein>
    <recommendedName>
        <fullName evidence="3">catalase</fullName>
        <ecNumber evidence="3">1.11.1.6</ecNumber>
    </recommendedName>
</protein>
<dbReference type="InterPro" id="IPR011614">
    <property type="entry name" value="Catalase_core"/>
</dbReference>
<dbReference type="Gene3D" id="2.40.180.10">
    <property type="entry name" value="Catalase core domain"/>
    <property type="match status" value="1"/>
</dbReference>
<keyword evidence="7" id="KW-0560">Oxidoreductase</keyword>
<evidence type="ECO:0000256" key="1">
    <source>
        <dbReference type="ARBA" id="ARBA00001971"/>
    </source>
</evidence>
<dbReference type="SMART" id="SM01060">
    <property type="entry name" value="Catalase"/>
    <property type="match status" value="1"/>
</dbReference>
<dbReference type="PRINTS" id="PR00067">
    <property type="entry name" value="CATALASE"/>
</dbReference>
<comment type="caution">
    <text evidence="11">The sequence shown here is derived from an EMBL/GenBank/DDBJ whole genome shotgun (WGS) entry which is preliminary data.</text>
</comment>
<comment type="similarity">
    <text evidence="2">Belongs to the catalase family.</text>
</comment>
<dbReference type="PANTHER" id="PTHR42821">
    <property type="entry name" value="CATALASE"/>
    <property type="match status" value="1"/>
</dbReference>
<dbReference type="GO" id="GO:0005829">
    <property type="term" value="C:cytosol"/>
    <property type="evidence" value="ECO:0007669"/>
    <property type="project" value="TreeGrafter"/>
</dbReference>
<dbReference type="AlphaFoldDB" id="A0A8H3FG81"/>